<evidence type="ECO:0000256" key="3">
    <source>
        <dbReference type="ARBA" id="ARBA00022989"/>
    </source>
</evidence>
<evidence type="ECO:0000256" key="2">
    <source>
        <dbReference type="ARBA" id="ARBA00022692"/>
    </source>
</evidence>
<dbReference type="AlphaFoldDB" id="A0A1Y1IVT0"/>
<dbReference type="PANTHER" id="PTHR43652:SF9">
    <property type="entry name" value="RCK C-TERMINAL DOMAIN-CONTAINING PROTEIN"/>
    <property type="match status" value="1"/>
</dbReference>
<proteinExistence type="predicted"/>
<feature type="transmembrane region" description="Helical" evidence="5">
    <location>
        <begin position="95"/>
        <end position="117"/>
    </location>
</feature>
<feature type="transmembrane region" description="Helical" evidence="5">
    <location>
        <begin position="71"/>
        <end position="89"/>
    </location>
</feature>
<reference evidence="6 7" key="1">
    <citation type="journal article" date="2014" name="Nat. Commun.">
        <title>Klebsormidium flaccidum genome reveals primary factors for plant terrestrial adaptation.</title>
        <authorList>
            <person name="Hori K."/>
            <person name="Maruyama F."/>
            <person name="Fujisawa T."/>
            <person name="Togashi T."/>
            <person name="Yamamoto N."/>
            <person name="Seo M."/>
            <person name="Sato S."/>
            <person name="Yamada T."/>
            <person name="Mori H."/>
            <person name="Tajima N."/>
            <person name="Moriyama T."/>
            <person name="Ikeuchi M."/>
            <person name="Watanabe M."/>
            <person name="Wada H."/>
            <person name="Kobayashi K."/>
            <person name="Saito M."/>
            <person name="Masuda T."/>
            <person name="Sasaki-Sekimoto Y."/>
            <person name="Mashiguchi K."/>
            <person name="Awai K."/>
            <person name="Shimojima M."/>
            <person name="Masuda S."/>
            <person name="Iwai M."/>
            <person name="Nobusawa T."/>
            <person name="Narise T."/>
            <person name="Kondo S."/>
            <person name="Saito H."/>
            <person name="Sato R."/>
            <person name="Murakawa M."/>
            <person name="Ihara Y."/>
            <person name="Oshima-Yamada Y."/>
            <person name="Ohtaka K."/>
            <person name="Satoh M."/>
            <person name="Sonobe K."/>
            <person name="Ishii M."/>
            <person name="Ohtani R."/>
            <person name="Kanamori-Sato M."/>
            <person name="Honoki R."/>
            <person name="Miyazaki D."/>
            <person name="Mochizuki H."/>
            <person name="Umetsu J."/>
            <person name="Higashi K."/>
            <person name="Shibata D."/>
            <person name="Kamiya Y."/>
            <person name="Sato N."/>
            <person name="Nakamura Y."/>
            <person name="Tabata S."/>
            <person name="Ida S."/>
            <person name="Kurokawa K."/>
            <person name="Ohta H."/>
        </authorList>
    </citation>
    <scope>NUCLEOTIDE SEQUENCE [LARGE SCALE GENOMIC DNA]</scope>
    <source>
        <strain evidence="6 7">NIES-2285</strain>
    </source>
</reference>
<evidence type="ECO:0000313" key="7">
    <source>
        <dbReference type="Proteomes" id="UP000054558"/>
    </source>
</evidence>
<evidence type="ECO:0000313" key="6">
    <source>
        <dbReference type="EMBL" id="GAQ92378.1"/>
    </source>
</evidence>
<organism evidence="6 7">
    <name type="scientific">Klebsormidium nitens</name>
    <name type="common">Green alga</name>
    <name type="synonym">Ulothrix nitens</name>
    <dbReference type="NCBI Taxonomy" id="105231"/>
    <lineage>
        <taxon>Eukaryota</taxon>
        <taxon>Viridiplantae</taxon>
        <taxon>Streptophyta</taxon>
        <taxon>Klebsormidiophyceae</taxon>
        <taxon>Klebsormidiales</taxon>
        <taxon>Klebsormidiaceae</taxon>
        <taxon>Klebsormidium</taxon>
    </lineage>
</organism>
<sequence>MSFRGPNYRGDAIGGKAAAFVAIYITTAFLSEIVSNNAAGALTYPIAARLGDALGVVPSPGDYRFLKFAKFGLPCQLFMIVSVIIIFVLEETIWVSIFIAIALFAAILAGPLLWVVLPESTKDWLRFWGPKAKAQYVKAPELTNGKIVD</sequence>
<keyword evidence="4 5" id="KW-0472">Membrane</keyword>
<dbReference type="Proteomes" id="UP000054558">
    <property type="component" value="Unassembled WGS sequence"/>
</dbReference>
<evidence type="ECO:0000256" key="4">
    <source>
        <dbReference type="ARBA" id="ARBA00023136"/>
    </source>
</evidence>
<keyword evidence="2 5" id="KW-0812">Transmembrane</keyword>
<keyword evidence="3 5" id="KW-1133">Transmembrane helix</keyword>
<evidence type="ECO:0000256" key="5">
    <source>
        <dbReference type="SAM" id="Phobius"/>
    </source>
</evidence>
<name>A0A1Y1IVT0_KLENI</name>
<dbReference type="PANTHER" id="PTHR43652">
    <property type="entry name" value="BASIC AMINO ACID ANTIPORTER YFCC-RELATED"/>
    <property type="match status" value="1"/>
</dbReference>
<dbReference type="EMBL" id="DF237948">
    <property type="protein sequence ID" value="GAQ92378.1"/>
    <property type="molecule type" value="Genomic_DNA"/>
</dbReference>
<protein>
    <submittedName>
        <fullName evidence="6">Uncharacterized protein</fullName>
    </submittedName>
</protein>
<evidence type="ECO:0000256" key="1">
    <source>
        <dbReference type="ARBA" id="ARBA00004141"/>
    </source>
</evidence>
<gene>
    <name evidence="6" type="ORF">KFL_009990015</name>
</gene>
<accession>A0A1Y1IVT0</accession>
<dbReference type="OrthoDB" id="442352at2759"/>
<comment type="subcellular location">
    <subcellularLocation>
        <location evidence="1">Membrane</location>
        <topology evidence="1">Multi-pass membrane protein</topology>
    </subcellularLocation>
</comment>
<dbReference type="GO" id="GO:0016020">
    <property type="term" value="C:membrane"/>
    <property type="evidence" value="ECO:0007669"/>
    <property type="project" value="UniProtKB-SubCell"/>
</dbReference>
<dbReference type="InterPro" id="IPR051679">
    <property type="entry name" value="DASS-Related_Transporters"/>
</dbReference>
<keyword evidence="7" id="KW-1185">Reference proteome</keyword>